<dbReference type="RefSeq" id="WP_369455685.1">
    <property type="nucleotide sequence ID" value="NZ_JBGCUO010000001.1"/>
</dbReference>
<gene>
    <name evidence="2" type="ORF">AB5I84_09860</name>
</gene>
<accession>A0ABV4AHZ9</accession>
<name>A0ABV4AHZ9_9GAMM</name>
<feature type="transmembrane region" description="Helical" evidence="1">
    <location>
        <begin position="34"/>
        <end position="65"/>
    </location>
</feature>
<evidence type="ECO:0000313" key="2">
    <source>
        <dbReference type="EMBL" id="MEY1662450.1"/>
    </source>
</evidence>
<feature type="transmembrane region" description="Helical" evidence="1">
    <location>
        <begin position="244"/>
        <end position="263"/>
    </location>
</feature>
<reference evidence="2 3" key="1">
    <citation type="submission" date="2024-07" db="EMBL/GenBank/DDBJ databases">
        <authorList>
            <person name="Ren Q."/>
        </authorList>
    </citation>
    <scope>NUCLEOTIDE SEQUENCE [LARGE SCALE GENOMIC DNA]</scope>
    <source>
        <strain evidence="2 3">REN37</strain>
    </source>
</reference>
<keyword evidence="1" id="KW-0472">Membrane</keyword>
<keyword evidence="1" id="KW-1133">Transmembrane helix</keyword>
<keyword evidence="1" id="KW-0812">Transmembrane</keyword>
<feature type="transmembrane region" description="Helical" evidence="1">
    <location>
        <begin position="151"/>
        <end position="175"/>
    </location>
</feature>
<dbReference type="EMBL" id="JBGCUO010000001">
    <property type="protein sequence ID" value="MEY1662450.1"/>
    <property type="molecule type" value="Genomic_DNA"/>
</dbReference>
<feature type="transmembrane region" description="Helical" evidence="1">
    <location>
        <begin position="195"/>
        <end position="217"/>
    </location>
</feature>
<sequence>MSDRQPLARIAPRSTWQAIDLGTRLYRHWWLPLLLIQAALLTPLLIAALLWPQYGLWFVLLMWWLKPLWDRPLLECIARGMFGDRLGAKALLQQFGRYGRPSLLKQLTIWRLSPQRSVMLPVLQLEQHNPRTLSERMRMLRSPPGGGEGTLITLVMMATEVLTFYSLGLAATTLIPGLPWQAALGVDGSTPATLVTAALAIALCEPLYVCAGFALYLNKRTWLEGWDLQPGLERIRQRRQRAHTPLALLLAALIGLTGAIALLPQPAVAEEWKRSAQDVAASEALNPVRQDSSLRLREWGSEDTAPTVEQREPLILLPDWSASDLYSSVTRGLRILLWVLAAALIGVLLWYGRRWWPGSLRRRPRSQRSAPQVRGRHAAAAVLSPTEQALDDALARGDSRTAVSLMYRLALTRLVQETGLPVATSATENEVLRQLPPTLRQVPSACFLAALMPLWLQLAWAHRPLDLEQVRALAQQWRQLEPVMRGAA</sequence>
<proteinExistence type="predicted"/>
<feature type="transmembrane region" description="Helical" evidence="1">
    <location>
        <begin position="335"/>
        <end position="352"/>
    </location>
</feature>
<comment type="caution">
    <text evidence="2">The sequence shown here is derived from an EMBL/GenBank/DDBJ whole genome shotgun (WGS) entry which is preliminary data.</text>
</comment>
<dbReference type="Proteomes" id="UP001562065">
    <property type="component" value="Unassembled WGS sequence"/>
</dbReference>
<protein>
    <submittedName>
        <fullName evidence="2">DUF4129 domain-containing protein</fullName>
    </submittedName>
</protein>
<keyword evidence="3" id="KW-1185">Reference proteome</keyword>
<organism evidence="2 3">
    <name type="scientific">Isoalcanivorax beigongshangi</name>
    <dbReference type="NCBI Taxonomy" id="3238810"/>
    <lineage>
        <taxon>Bacteria</taxon>
        <taxon>Pseudomonadati</taxon>
        <taxon>Pseudomonadota</taxon>
        <taxon>Gammaproteobacteria</taxon>
        <taxon>Oceanospirillales</taxon>
        <taxon>Alcanivoracaceae</taxon>
        <taxon>Isoalcanivorax</taxon>
    </lineage>
</organism>
<evidence type="ECO:0000256" key="1">
    <source>
        <dbReference type="SAM" id="Phobius"/>
    </source>
</evidence>
<evidence type="ECO:0000313" key="3">
    <source>
        <dbReference type="Proteomes" id="UP001562065"/>
    </source>
</evidence>